<dbReference type="KEGG" id="mch:Mchl_1946"/>
<dbReference type="RefSeq" id="WP_015950537.1">
    <property type="nucleotide sequence ID" value="NC_011757.1"/>
</dbReference>
<gene>
    <name evidence="1" type="ordered locus">Mchl_1946</name>
</gene>
<proteinExistence type="predicted"/>
<sequence>MAETKHPCDFIFQAADDLLANTPALVALVKAEALGQLWKNEEPQPGAPFFLQPYTPGETVTIKNEVATQAIEEMIRAALALAAAREKHVRSTKVMEEMVAGLRAKARAKKGGDLPAVGSFHG</sequence>
<dbReference type="EMBL" id="CP001298">
    <property type="protein sequence ID" value="ACK82809.1"/>
    <property type="molecule type" value="Genomic_DNA"/>
</dbReference>
<reference evidence="2" key="1">
    <citation type="submission" date="2008-12" db="EMBL/GenBank/DDBJ databases">
        <title>Complete sequence of chromosome of Methylobacterium chloromethanicum CM4.</title>
        <authorList>
            <consortium name="US DOE Joint Genome Institute"/>
            <person name="Lucas S."/>
            <person name="Copeland A."/>
            <person name="Lapidus A."/>
            <person name="Glavina del Rio T."/>
            <person name="Dalin E."/>
            <person name="Tice H."/>
            <person name="Bruce D."/>
            <person name="Goodwin L."/>
            <person name="Pitluck S."/>
            <person name="Chertkov O."/>
            <person name="Brettin T."/>
            <person name="Detter J.C."/>
            <person name="Han C."/>
            <person name="Larimer F."/>
            <person name="Land M."/>
            <person name="Hauser L."/>
            <person name="Kyrpides N."/>
            <person name="Mikhailova N."/>
            <person name="Marx C."/>
            <person name="Richardson P."/>
        </authorList>
    </citation>
    <scope>NUCLEOTIDE SEQUENCE [LARGE SCALE GENOMIC DNA]</scope>
    <source>
        <strain evidence="2">CM4 / NCIMB 13688</strain>
    </source>
</reference>
<organism evidence="1 2">
    <name type="scientific">Methylorubrum extorquens (strain CM4 / NCIMB 13688)</name>
    <name type="common">Methylobacterium extorquens</name>
    <dbReference type="NCBI Taxonomy" id="440085"/>
    <lineage>
        <taxon>Bacteria</taxon>
        <taxon>Pseudomonadati</taxon>
        <taxon>Pseudomonadota</taxon>
        <taxon>Alphaproteobacteria</taxon>
        <taxon>Hyphomicrobiales</taxon>
        <taxon>Methylobacteriaceae</taxon>
        <taxon>Methylorubrum</taxon>
    </lineage>
</organism>
<evidence type="ECO:0000313" key="2">
    <source>
        <dbReference type="Proteomes" id="UP000002385"/>
    </source>
</evidence>
<reference evidence="1 2" key="2">
    <citation type="journal article" date="2012" name="J. Bacteriol.">
        <title>Complete genome sequences of six strains of the genus Methylobacterium.</title>
        <authorList>
            <person name="Marx C.J."/>
            <person name="Bringel F."/>
            <person name="Chistoserdova L."/>
            <person name="Moulin L."/>
            <person name="Farhan Ul Haque M."/>
            <person name="Fleischman D.E."/>
            <person name="Gruffaz C."/>
            <person name="Jourand P."/>
            <person name="Knief C."/>
            <person name="Lee M.C."/>
            <person name="Muller E.E."/>
            <person name="Nadalig T."/>
            <person name="Peyraud R."/>
            <person name="Roselli S."/>
            <person name="Russ L."/>
            <person name="Goodwin L.A."/>
            <person name="Ivanova N."/>
            <person name="Kyrpides N."/>
            <person name="Lajus A."/>
            <person name="Land M.L."/>
            <person name="Medigue C."/>
            <person name="Mikhailova N."/>
            <person name="Nolan M."/>
            <person name="Woyke T."/>
            <person name="Stolyar S."/>
            <person name="Vorholt J.A."/>
            <person name="Vuilleumier S."/>
        </authorList>
    </citation>
    <scope>NUCLEOTIDE SEQUENCE [LARGE SCALE GENOMIC DNA]</scope>
    <source>
        <strain evidence="2">CM4 / NCIMB 13688</strain>
    </source>
</reference>
<evidence type="ECO:0000313" key="1">
    <source>
        <dbReference type="EMBL" id="ACK82809.1"/>
    </source>
</evidence>
<dbReference type="AlphaFoldDB" id="B7KVZ3"/>
<protein>
    <submittedName>
        <fullName evidence="1">Uncharacterized protein</fullName>
    </submittedName>
</protein>
<accession>B7KVZ3</accession>
<dbReference type="Proteomes" id="UP000002385">
    <property type="component" value="Chromosome"/>
</dbReference>
<name>B7KVZ3_METC4</name>
<dbReference type="HOGENOM" id="CLU_2023974_0_0_5"/>